<evidence type="ECO:0000256" key="1">
    <source>
        <dbReference type="ARBA" id="ARBA00000971"/>
    </source>
</evidence>
<dbReference type="GO" id="GO:0003755">
    <property type="term" value="F:peptidyl-prolyl cis-trans isomerase activity"/>
    <property type="evidence" value="ECO:0007669"/>
    <property type="project" value="UniProtKB-KW"/>
</dbReference>
<dbReference type="RefSeq" id="XP_031565497.1">
    <property type="nucleotide sequence ID" value="XM_031709637.1"/>
</dbReference>
<feature type="compositionally biased region" description="Basic and acidic residues" evidence="6">
    <location>
        <begin position="165"/>
        <end position="177"/>
    </location>
</feature>
<dbReference type="FunFam" id="3.10.50.40:FF:000006">
    <property type="entry name" value="Peptidyl-prolyl cis-trans isomerase"/>
    <property type="match status" value="1"/>
</dbReference>
<dbReference type="InParanoid" id="A0A6P8IFN2"/>
<dbReference type="PANTHER" id="PTHR45779">
    <property type="entry name" value="PEPTIDYLPROLYL ISOMERASE"/>
    <property type="match status" value="1"/>
</dbReference>
<feature type="domain" description="PPIase FKBP-type" evidence="9">
    <location>
        <begin position="43"/>
        <end position="132"/>
    </location>
</feature>
<feature type="region of interest" description="Disordered" evidence="6">
    <location>
        <begin position="165"/>
        <end position="185"/>
    </location>
</feature>
<feature type="chain" id="PRO_5028057505" description="peptidylprolyl isomerase" evidence="8">
    <location>
        <begin position="20"/>
        <end position="185"/>
    </location>
</feature>
<dbReference type="InterPro" id="IPR044609">
    <property type="entry name" value="FKBP2/11"/>
</dbReference>
<proteinExistence type="predicted"/>
<gene>
    <name evidence="11" type="primary">LOC116300721</name>
</gene>
<keyword evidence="3 5" id="KW-0697">Rotamase</keyword>
<evidence type="ECO:0000256" key="4">
    <source>
        <dbReference type="ARBA" id="ARBA00023235"/>
    </source>
</evidence>
<evidence type="ECO:0000256" key="2">
    <source>
        <dbReference type="ARBA" id="ARBA00013194"/>
    </source>
</evidence>
<dbReference type="Proteomes" id="UP000515163">
    <property type="component" value="Unplaced"/>
</dbReference>
<keyword evidence="7" id="KW-1133">Transmembrane helix</keyword>
<keyword evidence="7" id="KW-0472">Membrane</keyword>
<dbReference type="InterPro" id="IPR046357">
    <property type="entry name" value="PPIase_dom_sf"/>
</dbReference>
<protein>
    <recommendedName>
        <fullName evidence="2 5">peptidylprolyl isomerase</fullName>
        <ecNumber evidence="2 5">5.2.1.8</ecNumber>
    </recommendedName>
</protein>
<dbReference type="Gene3D" id="3.10.50.40">
    <property type="match status" value="1"/>
</dbReference>
<dbReference type="OrthoDB" id="77911at2759"/>
<evidence type="ECO:0000256" key="3">
    <source>
        <dbReference type="ARBA" id="ARBA00023110"/>
    </source>
</evidence>
<feature type="transmembrane region" description="Helical" evidence="7">
    <location>
        <begin position="141"/>
        <end position="160"/>
    </location>
</feature>
<dbReference type="Pfam" id="PF00254">
    <property type="entry name" value="FKBP_C"/>
    <property type="match status" value="1"/>
</dbReference>
<dbReference type="GO" id="GO:0005783">
    <property type="term" value="C:endoplasmic reticulum"/>
    <property type="evidence" value="ECO:0007669"/>
    <property type="project" value="TreeGrafter"/>
</dbReference>
<keyword evidence="8" id="KW-0732">Signal</keyword>
<dbReference type="GeneID" id="116300721"/>
<sequence length="185" mass="20903">MMFLVILWCSLIAASSSEAKRKDDLEIVVEYKPASCSRKARTGDVVSVHYTGMLENGKMFDSSLTEGREPIKFELGRGRVIRGWEEGIKGMCVGEKRKLIIPPHLGYGKQGAANVIPPDSYLIFTTELINIDQKPFLDFKGLAQIITWPALAVILVYYLYKKAKDQVKPKATKEKKEHAKKSKRR</sequence>
<name>A0A6P8IFN2_ACTTE</name>
<evidence type="ECO:0000256" key="7">
    <source>
        <dbReference type="SAM" id="Phobius"/>
    </source>
</evidence>
<organism evidence="10 11">
    <name type="scientific">Actinia tenebrosa</name>
    <name type="common">Australian red waratah sea anemone</name>
    <dbReference type="NCBI Taxonomy" id="6105"/>
    <lineage>
        <taxon>Eukaryota</taxon>
        <taxon>Metazoa</taxon>
        <taxon>Cnidaria</taxon>
        <taxon>Anthozoa</taxon>
        <taxon>Hexacorallia</taxon>
        <taxon>Actiniaria</taxon>
        <taxon>Actiniidae</taxon>
        <taxon>Actinia</taxon>
    </lineage>
</organism>
<evidence type="ECO:0000259" key="9">
    <source>
        <dbReference type="PROSITE" id="PS50059"/>
    </source>
</evidence>
<dbReference type="InterPro" id="IPR001179">
    <property type="entry name" value="PPIase_FKBP_dom"/>
</dbReference>
<evidence type="ECO:0000313" key="11">
    <source>
        <dbReference type="RefSeq" id="XP_031565497.1"/>
    </source>
</evidence>
<evidence type="ECO:0000313" key="10">
    <source>
        <dbReference type="Proteomes" id="UP000515163"/>
    </source>
</evidence>
<reference evidence="11" key="1">
    <citation type="submission" date="2025-08" db="UniProtKB">
        <authorList>
            <consortium name="RefSeq"/>
        </authorList>
    </citation>
    <scope>IDENTIFICATION</scope>
    <source>
        <tissue evidence="11">Tentacle</tissue>
    </source>
</reference>
<keyword evidence="10" id="KW-1185">Reference proteome</keyword>
<evidence type="ECO:0000256" key="6">
    <source>
        <dbReference type="SAM" id="MobiDB-lite"/>
    </source>
</evidence>
<dbReference type="PANTHER" id="PTHR45779:SF5">
    <property type="entry name" value="PEPTIDYLPROLYL ISOMERASE"/>
    <property type="match status" value="1"/>
</dbReference>
<keyword evidence="7" id="KW-0812">Transmembrane</keyword>
<evidence type="ECO:0000256" key="5">
    <source>
        <dbReference type="PROSITE-ProRule" id="PRU00277"/>
    </source>
</evidence>
<evidence type="ECO:0000256" key="8">
    <source>
        <dbReference type="SAM" id="SignalP"/>
    </source>
</evidence>
<dbReference type="PROSITE" id="PS50059">
    <property type="entry name" value="FKBP_PPIASE"/>
    <property type="match status" value="1"/>
</dbReference>
<feature type="signal peptide" evidence="8">
    <location>
        <begin position="1"/>
        <end position="19"/>
    </location>
</feature>
<dbReference type="EC" id="5.2.1.8" evidence="2 5"/>
<comment type="catalytic activity">
    <reaction evidence="1 5">
        <text>[protein]-peptidylproline (omega=180) = [protein]-peptidylproline (omega=0)</text>
        <dbReference type="Rhea" id="RHEA:16237"/>
        <dbReference type="Rhea" id="RHEA-COMP:10747"/>
        <dbReference type="Rhea" id="RHEA-COMP:10748"/>
        <dbReference type="ChEBI" id="CHEBI:83833"/>
        <dbReference type="ChEBI" id="CHEBI:83834"/>
        <dbReference type="EC" id="5.2.1.8"/>
    </reaction>
</comment>
<keyword evidence="4 5" id="KW-0413">Isomerase</keyword>
<dbReference type="SUPFAM" id="SSF54534">
    <property type="entry name" value="FKBP-like"/>
    <property type="match status" value="1"/>
</dbReference>
<accession>A0A6P8IFN2</accession>
<dbReference type="AlphaFoldDB" id="A0A6P8IFN2"/>
<dbReference type="KEGG" id="aten:116300721"/>